<sequence>MLYQRRMRLPHVEDPTLNGTPLERMMLSLTSAGIAIDKAAPTVSMQDMPGRDGRLDLTLTDPTGAAYMGNRTITLNLYAIGGEDDILTAKTRLAALSGTVVTLSWRGLPGEYEGRLSLGAWEDKWTGDHQIATLVQATIDAHPCLIGRTITAALKTGATTIHAKGNRPCWPTWTIAPANGAKTISVKDAHGHTLAIAGMTAITGRITIITDPDKRELRVNGNLMAPTLESDYFPLLPGLNTLTLTGATSASLTYRPLTLI</sequence>
<evidence type="ECO:0000313" key="3">
    <source>
        <dbReference type="Proteomes" id="UP000070092"/>
    </source>
</evidence>
<dbReference type="Gene3D" id="2.60.120.860">
    <property type="match status" value="1"/>
</dbReference>
<proteinExistence type="predicted"/>
<name>A0A0H2PR46_BIFBI</name>
<dbReference type="PATRIC" id="fig|1681.46.peg.500"/>
<dbReference type="Proteomes" id="UP000070092">
    <property type="component" value="Unassembled WGS sequence"/>
</dbReference>
<dbReference type="Pfam" id="PF22768">
    <property type="entry name" value="SPP1_Dit"/>
    <property type="match status" value="1"/>
</dbReference>
<accession>A0A0H2PR46</accession>
<dbReference type="InterPro" id="IPR054738">
    <property type="entry name" value="Siphovirus-type_tail_C"/>
</dbReference>
<evidence type="ECO:0000313" key="2">
    <source>
        <dbReference type="EMBL" id="KWZ80884.1"/>
    </source>
</evidence>
<gene>
    <name evidence="2" type="ORF">HMPREF3196_01291</name>
</gene>
<reference evidence="2 3" key="1">
    <citation type="submission" date="2016-01" db="EMBL/GenBank/DDBJ databases">
        <authorList>
            <person name="Oliw E.H."/>
        </authorList>
    </citation>
    <scope>NUCLEOTIDE SEQUENCE [LARGE SCALE GENOMIC DNA]</scope>
    <source>
        <strain evidence="2 3">MJR8628B</strain>
    </source>
</reference>
<dbReference type="AlphaFoldDB" id="A0A0H2PR46"/>
<dbReference type="RefSeq" id="WP_047284744.1">
    <property type="nucleotide sequence ID" value="NZ_JACTOD010000004.1"/>
</dbReference>
<comment type="caution">
    <text evidence="2">The sequence shown here is derived from an EMBL/GenBank/DDBJ whole genome shotgun (WGS) entry which is preliminary data.</text>
</comment>
<organism evidence="2 3">
    <name type="scientific">Bifidobacterium bifidum</name>
    <dbReference type="NCBI Taxonomy" id="1681"/>
    <lineage>
        <taxon>Bacteria</taxon>
        <taxon>Bacillati</taxon>
        <taxon>Actinomycetota</taxon>
        <taxon>Actinomycetes</taxon>
        <taxon>Bifidobacteriales</taxon>
        <taxon>Bifidobacteriaceae</taxon>
        <taxon>Bifidobacterium</taxon>
    </lineage>
</organism>
<feature type="domain" description="Siphovirus-type tail component C-terminal" evidence="1">
    <location>
        <begin position="164"/>
        <end position="256"/>
    </location>
</feature>
<dbReference type="EMBL" id="LRPO01000038">
    <property type="protein sequence ID" value="KWZ80884.1"/>
    <property type="molecule type" value="Genomic_DNA"/>
</dbReference>
<protein>
    <recommendedName>
        <fullName evidence="1">Siphovirus-type tail component C-terminal domain-containing protein</fullName>
    </recommendedName>
</protein>
<evidence type="ECO:0000259" key="1">
    <source>
        <dbReference type="Pfam" id="PF22768"/>
    </source>
</evidence>